<feature type="transmembrane region" description="Helical" evidence="1">
    <location>
        <begin position="117"/>
        <end position="141"/>
    </location>
</feature>
<evidence type="ECO:0000256" key="1">
    <source>
        <dbReference type="SAM" id="Phobius"/>
    </source>
</evidence>
<gene>
    <name evidence="2" type="ORF">HZY91_02895</name>
</gene>
<feature type="transmembrane region" description="Helical" evidence="1">
    <location>
        <begin position="187"/>
        <end position="205"/>
    </location>
</feature>
<name>A0ABS0LP18_9LACT</name>
<comment type="caution">
    <text evidence="2">The sequence shown here is derived from an EMBL/GenBank/DDBJ whole genome shotgun (WGS) entry which is preliminary data.</text>
</comment>
<reference evidence="2 3" key="1">
    <citation type="submission" date="2020-07" db="EMBL/GenBank/DDBJ databases">
        <title>Facklamia lactis sp. nov., isolated from raw milk.</title>
        <authorList>
            <person name="Doll E.V."/>
            <person name="Huptas C."/>
            <person name="Staib L."/>
            <person name="Wenning M."/>
            <person name="Scherer S."/>
        </authorList>
    </citation>
    <scope>NUCLEOTIDE SEQUENCE [LARGE SCALE GENOMIC DNA]</scope>
    <source>
        <strain evidence="2 3">DSM 111018</strain>
    </source>
</reference>
<feature type="transmembrane region" description="Helical" evidence="1">
    <location>
        <begin position="153"/>
        <end position="171"/>
    </location>
</feature>
<proteinExistence type="predicted"/>
<dbReference type="RefSeq" id="WP_197114510.1">
    <property type="nucleotide sequence ID" value="NZ_JACBXQ010000001.1"/>
</dbReference>
<dbReference type="EMBL" id="JACBXQ010000001">
    <property type="protein sequence ID" value="MBG9985838.1"/>
    <property type="molecule type" value="Genomic_DNA"/>
</dbReference>
<accession>A0ABS0LP18</accession>
<sequence>MTIQKVMKLDILSIKPYLTIKNLVLLVGLSILYSVLSQNILFVASMTQIFSIMFASYPFLVGEESGIDPLYKMFGIKADEVVKGRYGVGILFVLTMLLVGALLLFFISIFYPQEHLLESLLVIIPSTFILSTLVIFIQYPLYFKYGYTKGKQLAMIPFLLIAIIMLVSNLYQKEMVSFVGYLADKKILLMVIVVAFWLISLGISFKLSKKYYTQREF</sequence>
<evidence type="ECO:0000313" key="2">
    <source>
        <dbReference type="EMBL" id="MBG9985838.1"/>
    </source>
</evidence>
<organism evidence="2 3">
    <name type="scientific">Facklamia lactis</name>
    <dbReference type="NCBI Taxonomy" id="2749967"/>
    <lineage>
        <taxon>Bacteria</taxon>
        <taxon>Bacillati</taxon>
        <taxon>Bacillota</taxon>
        <taxon>Bacilli</taxon>
        <taxon>Lactobacillales</taxon>
        <taxon>Aerococcaceae</taxon>
        <taxon>Facklamia</taxon>
    </lineage>
</organism>
<feature type="transmembrane region" description="Helical" evidence="1">
    <location>
        <begin position="86"/>
        <end position="111"/>
    </location>
</feature>
<keyword evidence="1" id="KW-0812">Transmembrane</keyword>
<feature type="transmembrane region" description="Helical" evidence="1">
    <location>
        <begin position="12"/>
        <end position="34"/>
    </location>
</feature>
<evidence type="ECO:0000313" key="3">
    <source>
        <dbReference type="Proteomes" id="UP000721415"/>
    </source>
</evidence>
<keyword evidence="1" id="KW-0472">Membrane</keyword>
<keyword evidence="3" id="KW-1185">Reference proteome</keyword>
<feature type="transmembrane region" description="Helical" evidence="1">
    <location>
        <begin position="40"/>
        <end position="60"/>
    </location>
</feature>
<dbReference type="Proteomes" id="UP000721415">
    <property type="component" value="Unassembled WGS sequence"/>
</dbReference>
<protein>
    <submittedName>
        <fullName evidence="2">ABC-2 transporter permease</fullName>
    </submittedName>
</protein>
<dbReference type="InterPro" id="IPR025699">
    <property type="entry name" value="ABC2_memb-like"/>
</dbReference>
<dbReference type="Pfam" id="PF13346">
    <property type="entry name" value="ABC2_membrane_5"/>
    <property type="match status" value="1"/>
</dbReference>
<keyword evidence="1" id="KW-1133">Transmembrane helix</keyword>